<evidence type="ECO:0000313" key="12">
    <source>
        <dbReference type="Proteomes" id="UP000179769"/>
    </source>
</evidence>
<keyword evidence="9" id="KW-0812">Transmembrane</keyword>
<keyword evidence="9" id="KW-1133">Transmembrane helix</keyword>
<name>A0A1S1Q4R5_9ACTN</name>
<feature type="compositionally biased region" description="Gly residues" evidence="8">
    <location>
        <begin position="348"/>
        <end position="360"/>
    </location>
</feature>
<dbReference type="PROSITE" id="PS00107">
    <property type="entry name" value="PROTEIN_KINASE_ATP"/>
    <property type="match status" value="1"/>
</dbReference>
<dbReference type="AlphaFoldDB" id="A0A1S1Q4R5"/>
<dbReference type="InterPro" id="IPR017441">
    <property type="entry name" value="Protein_kinase_ATP_BS"/>
</dbReference>
<feature type="domain" description="Protein kinase" evidence="10">
    <location>
        <begin position="16"/>
        <end position="262"/>
    </location>
</feature>
<dbReference type="EMBL" id="MAXA01000212">
    <property type="protein sequence ID" value="OHV28557.1"/>
    <property type="molecule type" value="Genomic_DNA"/>
</dbReference>
<dbReference type="InterPro" id="IPR011009">
    <property type="entry name" value="Kinase-like_dom_sf"/>
</dbReference>
<dbReference type="SUPFAM" id="SSF56112">
    <property type="entry name" value="Protein kinase-like (PK-like)"/>
    <property type="match status" value="1"/>
</dbReference>
<evidence type="ECO:0000256" key="9">
    <source>
        <dbReference type="SAM" id="Phobius"/>
    </source>
</evidence>
<dbReference type="PANTHER" id="PTHR43289">
    <property type="entry name" value="MITOGEN-ACTIVATED PROTEIN KINASE KINASE KINASE 20-RELATED"/>
    <property type="match status" value="1"/>
</dbReference>
<dbReference type="Gene3D" id="1.10.510.10">
    <property type="entry name" value="Transferase(Phosphotransferase) domain 1"/>
    <property type="match status" value="1"/>
</dbReference>
<dbReference type="SMART" id="SM00220">
    <property type="entry name" value="S_TKc"/>
    <property type="match status" value="1"/>
</dbReference>
<evidence type="ECO:0000256" key="3">
    <source>
        <dbReference type="ARBA" id="ARBA00022679"/>
    </source>
</evidence>
<dbReference type="OrthoDB" id="3203076at2"/>
<evidence type="ECO:0000313" key="11">
    <source>
        <dbReference type="EMBL" id="OHV28557.1"/>
    </source>
</evidence>
<keyword evidence="2 11" id="KW-0723">Serine/threonine-protein kinase</keyword>
<keyword evidence="3" id="KW-0808">Transferase</keyword>
<evidence type="ECO:0000256" key="1">
    <source>
        <dbReference type="ARBA" id="ARBA00012513"/>
    </source>
</evidence>
<evidence type="ECO:0000256" key="6">
    <source>
        <dbReference type="ARBA" id="ARBA00022840"/>
    </source>
</evidence>
<accession>A0A1S1Q4R5</accession>
<dbReference type="PROSITE" id="PS50011">
    <property type="entry name" value="PROTEIN_KINASE_DOM"/>
    <property type="match status" value="1"/>
</dbReference>
<dbReference type="EC" id="2.7.11.1" evidence="1"/>
<evidence type="ECO:0000256" key="7">
    <source>
        <dbReference type="PROSITE-ProRule" id="PRU10141"/>
    </source>
</evidence>
<keyword evidence="4 7" id="KW-0547">Nucleotide-binding</keyword>
<organism evidence="11 12">
    <name type="scientific">Parafrankia soli</name>
    <dbReference type="NCBI Taxonomy" id="2599596"/>
    <lineage>
        <taxon>Bacteria</taxon>
        <taxon>Bacillati</taxon>
        <taxon>Actinomycetota</taxon>
        <taxon>Actinomycetes</taxon>
        <taxon>Frankiales</taxon>
        <taxon>Frankiaceae</taxon>
        <taxon>Parafrankia</taxon>
    </lineage>
</organism>
<evidence type="ECO:0000259" key="10">
    <source>
        <dbReference type="PROSITE" id="PS50011"/>
    </source>
</evidence>
<keyword evidence="5 11" id="KW-0418">Kinase</keyword>
<evidence type="ECO:0000256" key="4">
    <source>
        <dbReference type="ARBA" id="ARBA00022741"/>
    </source>
</evidence>
<protein>
    <recommendedName>
        <fullName evidence="1">non-specific serine/threonine protein kinase</fullName>
        <ecNumber evidence="1">2.7.11.1</ecNumber>
    </recommendedName>
</protein>
<dbReference type="InterPro" id="IPR008271">
    <property type="entry name" value="Ser/Thr_kinase_AS"/>
</dbReference>
<evidence type="ECO:0000256" key="8">
    <source>
        <dbReference type="SAM" id="MobiDB-lite"/>
    </source>
</evidence>
<keyword evidence="6 7" id="KW-0067">ATP-binding</keyword>
<dbReference type="Proteomes" id="UP000179769">
    <property type="component" value="Unassembled WGS sequence"/>
</dbReference>
<dbReference type="Pfam" id="PF00069">
    <property type="entry name" value="Pkinase"/>
    <property type="match status" value="1"/>
</dbReference>
<dbReference type="SUPFAM" id="SSF101898">
    <property type="entry name" value="NHL repeat"/>
    <property type="match status" value="1"/>
</dbReference>
<dbReference type="CDD" id="cd14014">
    <property type="entry name" value="STKc_PknB_like"/>
    <property type="match status" value="1"/>
</dbReference>
<dbReference type="GO" id="GO:0004674">
    <property type="term" value="F:protein serine/threonine kinase activity"/>
    <property type="evidence" value="ECO:0007669"/>
    <property type="project" value="UniProtKB-KW"/>
</dbReference>
<keyword evidence="12" id="KW-1185">Reference proteome</keyword>
<dbReference type="PROSITE" id="PS00108">
    <property type="entry name" value="PROTEIN_KINASE_ST"/>
    <property type="match status" value="1"/>
</dbReference>
<sequence length="756" mass="76326">MPAVDRARIAHALPRYILGDQLGSGSFGLVIAGHHQDLDRPVAIKILVAALADDFRAEARMLSRLDHPHIVRIYDYVAQDDLCLLIMEKLGGGSLAQHRLRAEAALAVGVAVADALAHAHAHGVLHRDIKPDNILFTDAGQPKLTDFGIGKIVEGGAGTVSRAVGTPKYMAPEQITGAPVGPPADLYALGAVLYELAAGRPMFDPGLGVAQLLRHQCEVDPPAPPGVPPVVSDIILRALAKDPAARQPGAHELARALAEAALGLFGPDWLARSGLIVRRTETTDAPDPPGGTGTVRRFTPAAGRSVPPGPSGPVSPPGEPGPPGSPGAADLAVTSGPVAVPVAPGGPGPGGSAGSGGASGPPGRNLFEGTPYGPRRRTAGWGGRRVTAAVAAGVAAVALAVTGVVVLVGGGAGSDDQVAVPVTPTAPPRTPAPATIDSIAAWAAAPSGGFYVVEDGGTRLLRLGLDGKVSVVAGTGAQGSDGDGGPAVQARLRGLDAVAVDGAGTVYLGEDSNGKIRRIGRDGVITTVVGGGTRLAREGEPATEVSLSFISGPIAVDTDGDLYLYGAGRIYRVDRDGILHVVARTQEPGSTEAPPEGEEDVPVVAANIGDLEVRDGQVYIADYSADRIQVLGPDGAVRTLAGGGREGDSGDGGPATAAALSLSVDASVLAFDPAGGLYVVESLGNRVRRVDPGGTITTVAGTGELGSDGDGGPAAKARLWFPRRITVDAAGVLYVNETGTTIRRVGLDGIITTIHE</sequence>
<feature type="compositionally biased region" description="Pro residues" evidence="8">
    <location>
        <begin position="307"/>
        <end position="325"/>
    </location>
</feature>
<dbReference type="InterPro" id="IPR000719">
    <property type="entry name" value="Prot_kinase_dom"/>
</dbReference>
<keyword evidence="9" id="KW-0472">Membrane</keyword>
<reference evidence="12" key="1">
    <citation type="submission" date="2016-07" db="EMBL/GenBank/DDBJ databases">
        <title>Frankia sp. NRRL B-16219 Genome sequencing.</title>
        <authorList>
            <person name="Ghodhbane-Gtari F."/>
            <person name="Swanson E."/>
            <person name="Gueddou A."/>
            <person name="Louati M."/>
            <person name="Nouioui I."/>
            <person name="Hezbri K."/>
            <person name="Abebe-Akele F."/>
            <person name="Simpson S."/>
            <person name="Morris K."/>
            <person name="Thomas K."/>
            <person name="Gtari M."/>
            <person name="Tisa L.S."/>
        </authorList>
    </citation>
    <scope>NUCLEOTIDE SEQUENCE [LARGE SCALE GENOMIC DNA]</scope>
    <source>
        <strain evidence="12">NRRL B-16219</strain>
    </source>
</reference>
<feature type="transmembrane region" description="Helical" evidence="9">
    <location>
        <begin position="386"/>
        <end position="408"/>
    </location>
</feature>
<dbReference type="SUPFAM" id="SSF63829">
    <property type="entry name" value="Calcium-dependent phosphotriesterase"/>
    <property type="match status" value="1"/>
</dbReference>
<dbReference type="InterPro" id="IPR011042">
    <property type="entry name" value="6-blade_b-propeller_TolB-like"/>
</dbReference>
<dbReference type="Gene3D" id="2.120.10.30">
    <property type="entry name" value="TolB, C-terminal domain"/>
    <property type="match status" value="2"/>
</dbReference>
<dbReference type="PANTHER" id="PTHR43289:SF6">
    <property type="entry name" value="SERINE_THREONINE-PROTEIN KINASE NEKL-3"/>
    <property type="match status" value="1"/>
</dbReference>
<dbReference type="InterPro" id="IPR056822">
    <property type="entry name" value="TEN_NHL"/>
</dbReference>
<dbReference type="GO" id="GO:0005524">
    <property type="term" value="F:ATP binding"/>
    <property type="evidence" value="ECO:0007669"/>
    <property type="project" value="UniProtKB-UniRule"/>
</dbReference>
<dbReference type="Pfam" id="PF25021">
    <property type="entry name" value="TEN_NHL"/>
    <property type="match status" value="1"/>
</dbReference>
<evidence type="ECO:0000256" key="2">
    <source>
        <dbReference type="ARBA" id="ARBA00022527"/>
    </source>
</evidence>
<evidence type="ECO:0000256" key="5">
    <source>
        <dbReference type="ARBA" id="ARBA00022777"/>
    </source>
</evidence>
<proteinExistence type="predicted"/>
<feature type="region of interest" description="Disordered" evidence="8">
    <location>
        <begin position="280"/>
        <end position="380"/>
    </location>
</feature>
<dbReference type="RefSeq" id="WP_071063470.1">
    <property type="nucleotide sequence ID" value="NZ_MAXA01000212.1"/>
</dbReference>
<gene>
    <name evidence="11" type="ORF">BBK14_17985</name>
</gene>
<comment type="caution">
    <text evidence="11">The sequence shown here is derived from an EMBL/GenBank/DDBJ whole genome shotgun (WGS) entry which is preliminary data.</text>
</comment>
<feature type="binding site" evidence="7">
    <location>
        <position position="45"/>
    </location>
    <ligand>
        <name>ATP</name>
        <dbReference type="ChEBI" id="CHEBI:30616"/>
    </ligand>
</feature>